<name>A0A5M1DLF5_CAMUP</name>
<evidence type="ECO:0000313" key="1">
    <source>
        <dbReference type="EMBL" id="ECK6929382.1"/>
    </source>
</evidence>
<dbReference type="GO" id="GO:0008168">
    <property type="term" value="F:methyltransferase activity"/>
    <property type="evidence" value="ECO:0007669"/>
    <property type="project" value="InterPro"/>
</dbReference>
<dbReference type="AlphaFoldDB" id="A0A5M1DLF5"/>
<gene>
    <name evidence="1" type="ORF">FSE91_00940</name>
    <name evidence="2" type="ORF">FSE91_08655</name>
</gene>
<sequence length="310" mass="36415">MHPLSKVEAVLSLSLSNSQTQSQETLKAFEANKHKLFENFRAELESGLPKESTQKSKKSYKEPSLFPLDEDKGLNNAGDFRSKDCIELLKLADIVVTNPPFSLFREYVAQLVEYGKKFLIIGNQNNITYKETFSFIKENKLWLGRTLSYAAFKVPSYYEERSNRFWIDENGQKWRSFGNICWFTNLTHKKRNEILETIASYKKNPEQYPKYDNYDAINVDKTIEIPLDYNGIMGVPITFLDKHNPKQFEILSCHEPAILLETLRQIPKFKEYKSRQIVINGRVCQKTYHRIFIRKIAEVDELRKQEQEKM</sequence>
<dbReference type="GO" id="GO:0003676">
    <property type="term" value="F:nucleic acid binding"/>
    <property type="evidence" value="ECO:0007669"/>
    <property type="project" value="InterPro"/>
</dbReference>
<dbReference type="Pfam" id="PF13651">
    <property type="entry name" value="EcoRI_methylase"/>
    <property type="match status" value="1"/>
</dbReference>
<proteinExistence type="predicted"/>
<evidence type="ECO:0000313" key="2">
    <source>
        <dbReference type="EMBL" id="ECK6930855.1"/>
    </source>
</evidence>
<dbReference type="EMBL" id="AAJCUB010000078">
    <property type="protein sequence ID" value="ECK6930855.1"/>
    <property type="molecule type" value="Genomic_DNA"/>
</dbReference>
<dbReference type="EMBL" id="AAJCUB010000002">
    <property type="protein sequence ID" value="ECK6929382.1"/>
    <property type="molecule type" value="Genomic_DNA"/>
</dbReference>
<organism evidence="1">
    <name type="scientific">Campylobacter upsaliensis</name>
    <dbReference type="NCBI Taxonomy" id="28080"/>
    <lineage>
        <taxon>Bacteria</taxon>
        <taxon>Pseudomonadati</taxon>
        <taxon>Campylobacterota</taxon>
        <taxon>Epsilonproteobacteria</taxon>
        <taxon>Campylobacterales</taxon>
        <taxon>Campylobacteraceae</taxon>
        <taxon>Campylobacter</taxon>
    </lineage>
</organism>
<dbReference type="InterPro" id="IPR002052">
    <property type="entry name" value="DNA_methylase_N6_adenine_CS"/>
</dbReference>
<dbReference type="GO" id="GO:0032259">
    <property type="term" value="P:methylation"/>
    <property type="evidence" value="ECO:0007669"/>
    <property type="project" value="InterPro"/>
</dbReference>
<reference evidence="1" key="1">
    <citation type="submission" date="2019-08" db="EMBL/GenBank/DDBJ databases">
        <authorList>
            <consortium name="GenomeTrakr network: Whole genome sequencing for foodborne pathogen traceback"/>
        </authorList>
    </citation>
    <scope>NUCLEOTIDE SEQUENCE</scope>
    <source>
        <strain evidence="1">TTU_623</strain>
    </source>
</reference>
<protein>
    <recommendedName>
        <fullName evidence="3">Modification methylase</fullName>
    </recommendedName>
</protein>
<dbReference type="InterPro" id="IPR025247">
    <property type="entry name" value="EcoRI-like_methylase"/>
</dbReference>
<evidence type="ECO:0008006" key="3">
    <source>
        <dbReference type="Google" id="ProtNLM"/>
    </source>
</evidence>
<accession>A0A5M1DLF5</accession>
<comment type="caution">
    <text evidence="1">The sequence shown here is derived from an EMBL/GenBank/DDBJ whole genome shotgun (WGS) entry which is preliminary data.</text>
</comment>
<dbReference type="PROSITE" id="PS00092">
    <property type="entry name" value="N6_MTASE"/>
    <property type="match status" value="1"/>
</dbReference>